<proteinExistence type="predicted"/>
<dbReference type="AlphaFoldDB" id="A0A558AU25"/>
<sequence>MKNKKKFTGLAATILTGTLLVGCSNPFDRMADGINSMLAEESTATDEPVGTAEVPVSDTGETAKESTQEAAEAETAEVETLDYSHLLGQGEATTLGEGTFMVGEDIPVGRYHVTATEGFGNIFVYDTEERLTFNEVMSGETDSIGQSEPGEAVIFLDDGHKVEISGMSGVSFTPYETAEVTELVPGQWVVGEDFPAGVYDISLEESESLGYLKVNAIKEYEKSRFALGNPAYGGATTFTTSFEEGEVVTVEVIPKVTLAER</sequence>
<reference evidence="2 3" key="1">
    <citation type="submission" date="2019-07" db="EMBL/GenBank/DDBJ databases">
        <title>Salinicoccus cyprini sp. nov., isolated from gastro-intestinal tract of mirror carp, Cyprinus carpio var. specularis, collected from Gobind Sagar Reservoir, Himachal Pradesh, India.</title>
        <authorList>
            <person name="Talwar C."/>
            <person name="Singh A.K."/>
            <person name="Lal R."/>
            <person name="Negi R.K."/>
        </authorList>
    </citation>
    <scope>NUCLEOTIDE SEQUENCE [LARGE SCALE GENOMIC DNA]</scope>
    <source>
        <strain evidence="2 3">CT19</strain>
    </source>
</reference>
<dbReference type="EMBL" id="VMSJ01000003">
    <property type="protein sequence ID" value="TVT27782.1"/>
    <property type="molecule type" value="Genomic_DNA"/>
</dbReference>
<name>A0A558AU25_9STAP</name>
<organism evidence="2 3">
    <name type="scientific">Salinicoccus cyprini</name>
    <dbReference type="NCBI Taxonomy" id="2493691"/>
    <lineage>
        <taxon>Bacteria</taxon>
        <taxon>Bacillati</taxon>
        <taxon>Bacillota</taxon>
        <taxon>Bacilli</taxon>
        <taxon>Bacillales</taxon>
        <taxon>Staphylococcaceae</taxon>
        <taxon>Salinicoccus</taxon>
    </lineage>
</organism>
<dbReference type="PROSITE" id="PS51257">
    <property type="entry name" value="PROKAR_LIPOPROTEIN"/>
    <property type="match status" value="1"/>
</dbReference>
<evidence type="ECO:0000313" key="3">
    <source>
        <dbReference type="Proteomes" id="UP000315103"/>
    </source>
</evidence>
<feature type="region of interest" description="Disordered" evidence="1">
    <location>
        <begin position="41"/>
        <end position="75"/>
    </location>
</feature>
<evidence type="ECO:0000313" key="2">
    <source>
        <dbReference type="EMBL" id="TVT27782.1"/>
    </source>
</evidence>
<gene>
    <name evidence="2" type="ORF">FO441_08730</name>
</gene>
<keyword evidence="3" id="KW-1185">Reference proteome</keyword>
<accession>A0A558AU25</accession>
<evidence type="ECO:0000256" key="1">
    <source>
        <dbReference type="SAM" id="MobiDB-lite"/>
    </source>
</evidence>
<protein>
    <recommendedName>
        <fullName evidence="4">Lipoprotein</fullName>
    </recommendedName>
</protein>
<evidence type="ECO:0008006" key="4">
    <source>
        <dbReference type="Google" id="ProtNLM"/>
    </source>
</evidence>
<dbReference type="RefSeq" id="WP_145288785.1">
    <property type="nucleotide sequence ID" value="NZ_VMSJ01000003.1"/>
</dbReference>
<dbReference type="Proteomes" id="UP000315103">
    <property type="component" value="Unassembled WGS sequence"/>
</dbReference>
<comment type="caution">
    <text evidence="2">The sequence shown here is derived from an EMBL/GenBank/DDBJ whole genome shotgun (WGS) entry which is preliminary data.</text>
</comment>
<dbReference type="OrthoDB" id="1650483at2"/>